<organism evidence="2 3">
    <name type="scientific">Klebsormidium nitens</name>
    <name type="common">Green alga</name>
    <name type="synonym">Ulothrix nitens</name>
    <dbReference type="NCBI Taxonomy" id="105231"/>
    <lineage>
        <taxon>Eukaryota</taxon>
        <taxon>Viridiplantae</taxon>
        <taxon>Streptophyta</taxon>
        <taxon>Klebsormidiophyceae</taxon>
        <taxon>Klebsormidiales</taxon>
        <taxon>Klebsormidiaceae</taxon>
        <taxon>Klebsormidium</taxon>
    </lineage>
</organism>
<name>A0A1Y1HXU7_KLENI</name>
<dbReference type="Proteomes" id="UP000054558">
    <property type="component" value="Unassembled WGS sequence"/>
</dbReference>
<keyword evidence="3" id="KW-1185">Reference proteome</keyword>
<feature type="transmembrane region" description="Helical" evidence="1">
    <location>
        <begin position="129"/>
        <end position="148"/>
    </location>
</feature>
<protein>
    <recommendedName>
        <fullName evidence="4">EXPERA domain-containing protein</fullName>
    </recommendedName>
</protein>
<evidence type="ECO:0008006" key="4">
    <source>
        <dbReference type="Google" id="ProtNLM"/>
    </source>
</evidence>
<evidence type="ECO:0000313" key="2">
    <source>
        <dbReference type="EMBL" id="GAQ81346.1"/>
    </source>
</evidence>
<evidence type="ECO:0000313" key="3">
    <source>
        <dbReference type="Proteomes" id="UP000054558"/>
    </source>
</evidence>
<dbReference type="OMA" id="MATCISA"/>
<keyword evidence="1" id="KW-0472">Membrane</keyword>
<accession>A0A1Y1HXU7</accession>
<feature type="transmembrane region" description="Helical" evidence="1">
    <location>
        <begin position="95"/>
        <end position="117"/>
    </location>
</feature>
<keyword evidence="1" id="KW-1133">Transmembrane helix</keyword>
<sequence>MLWRIFDLSLAVFFALFVFISTFLEIPVCLGEKVTPDSKAFLIADSYKWGLEADVVWIKQPVWSRCAVCMHAFGFNAGYALLCLSLLFRWNWIRIPGIAICTAKLYAGALYMAANLLDPEMSPPNPTKFVAQSAAYMLIPLLTILRLIPTAPFQRQPQKPKALRPKRA</sequence>
<feature type="transmembrane region" description="Helical" evidence="1">
    <location>
        <begin position="62"/>
        <end position="88"/>
    </location>
</feature>
<keyword evidence="1" id="KW-0812">Transmembrane</keyword>
<reference evidence="2 3" key="1">
    <citation type="journal article" date="2014" name="Nat. Commun.">
        <title>Klebsormidium flaccidum genome reveals primary factors for plant terrestrial adaptation.</title>
        <authorList>
            <person name="Hori K."/>
            <person name="Maruyama F."/>
            <person name="Fujisawa T."/>
            <person name="Togashi T."/>
            <person name="Yamamoto N."/>
            <person name="Seo M."/>
            <person name="Sato S."/>
            <person name="Yamada T."/>
            <person name="Mori H."/>
            <person name="Tajima N."/>
            <person name="Moriyama T."/>
            <person name="Ikeuchi M."/>
            <person name="Watanabe M."/>
            <person name="Wada H."/>
            <person name="Kobayashi K."/>
            <person name="Saito M."/>
            <person name="Masuda T."/>
            <person name="Sasaki-Sekimoto Y."/>
            <person name="Mashiguchi K."/>
            <person name="Awai K."/>
            <person name="Shimojima M."/>
            <person name="Masuda S."/>
            <person name="Iwai M."/>
            <person name="Nobusawa T."/>
            <person name="Narise T."/>
            <person name="Kondo S."/>
            <person name="Saito H."/>
            <person name="Sato R."/>
            <person name="Murakawa M."/>
            <person name="Ihara Y."/>
            <person name="Oshima-Yamada Y."/>
            <person name="Ohtaka K."/>
            <person name="Satoh M."/>
            <person name="Sonobe K."/>
            <person name="Ishii M."/>
            <person name="Ohtani R."/>
            <person name="Kanamori-Sato M."/>
            <person name="Honoki R."/>
            <person name="Miyazaki D."/>
            <person name="Mochizuki H."/>
            <person name="Umetsu J."/>
            <person name="Higashi K."/>
            <person name="Shibata D."/>
            <person name="Kamiya Y."/>
            <person name="Sato N."/>
            <person name="Nakamura Y."/>
            <person name="Tabata S."/>
            <person name="Ida S."/>
            <person name="Kurokawa K."/>
            <person name="Ohta H."/>
        </authorList>
    </citation>
    <scope>NUCLEOTIDE SEQUENCE [LARGE SCALE GENOMIC DNA]</scope>
    <source>
        <strain evidence="2 3">NIES-2285</strain>
    </source>
</reference>
<dbReference type="EMBL" id="DF237027">
    <property type="protein sequence ID" value="GAQ81346.1"/>
    <property type="molecule type" value="Genomic_DNA"/>
</dbReference>
<dbReference type="AlphaFoldDB" id="A0A1Y1HXU7"/>
<gene>
    <name evidence="2" type="ORF">KFL_000780080</name>
</gene>
<evidence type="ECO:0000256" key="1">
    <source>
        <dbReference type="SAM" id="Phobius"/>
    </source>
</evidence>
<proteinExistence type="predicted"/>